<evidence type="ECO:0000313" key="6">
    <source>
        <dbReference type="EMBL" id="KAF5392896.1"/>
    </source>
</evidence>
<proteinExistence type="predicted"/>
<dbReference type="Pfam" id="PF04082">
    <property type="entry name" value="Fungal_trans"/>
    <property type="match status" value="1"/>
</dbReference>
<dbReference type="GO" id="GO:0005634">
    <property type="term" value="C:nucleus"/>
    <property type="evidence" value="ECO:0007669"/>
    <property type="project" value="UniProtKB-SubCell"/>
</dbReference>
<evidence type="ECO:0000256" key="3">
    <source>
        <dbReference type="SAM" id="Coils"/>
    </source>
</evidence>
<dbReference type="CDD" id="cd12148">
    <property type="entry name" value="fungal_TF_MHR"/>
    <property type="match status" value="1"/>
</dbReference>
<sequence length="849" mass="95018">MTGYLFTLHLPSFDKQSAPTFIIVQSFAQMSEYHPYKQGECSKTTRSDSNEPENSAATKGPQTNKASKRIRPTYAFAEERSLAPNADDSKYGVTNWCLVPPASSEDVKRSVQMVSFLQDKAVATDHLQRKLARFEARMHALEDALAITQKTYNLKPSPLLSNREEEDYIDAQALKSIQEESEQESLVLSDGSGSLHVSGTGINRFFGPSGAPESLLLDTVPQEERLKPTSSPRLPELDNSYLPPEIIHFTRAFPLTPPNIPTASTQRSIESFLPPVERAVALCDTFLENLSWMFHIVSRQLLVSELIPAIYKAESDYGPHDLALLFIVLGIGVLVDTNLEPYNLEAQHFYHLARAALVLQPVLVDCSIVTVKVLHLMSIHNGLSGQESNLEQSYALLNLAGQVATRIGFHVDPASWKFQGREVYDRRVYFWNLLAAILWTSLVTGRPPGIYPEFIDCKIPTMEEEVAYQQGEFPIGFGVWGFQATANCLLPLVETTLAAKSPSYESVLELDAKIRQSVAPPTPDNDPQDERTAISMRTFVRSHYQQLMLLYLHRGFFTQAMSEYPSNPLFSPYRKSVITAYESACAVLDDTRLQFQKKPVLCARIWRIWSFAFAAAVIVGTVATRGAHLNLEPQALEQFGSACEVFRNAAEISNRAARASPVLHAMLQKAIEAQKTQRSPVRVEMAKGFPSDRPQAAYAAQPLLRSTNDDHHKHVYQPFSEPTYVSGPPSLPKISTNFTEKDEFPASPLDPYTYALNRPLSSPTPLIPRNTSDRRNLSQSWGGLFHEVPTFSTQDINSHKYKRGPTLNASYGEGTMIHDRWSSFMDYNVLDERANHVPIASRGQAQFQR</sequence>
<dbReference type="PANTHER" id="PTHR31001">
    <property type="entry name" value="UNCHARACTERIZED TRANSCRIPTIONAL REGULATORY PROTEIN"/>
    <property type="match status" value="1"/>
</dbReference>
<evidence type="ECO:0000256" key="4">
    <source>
        <dbReference type="SAM" id="MobiDB-lite"/>
    </source>
</evidence>
<dbReference type="Proteomes" id="UP000518752">
    <property type="component" value="Unassembled WGS sequence"/>
</dbReference>
<evidence type="ECO:0000256" key="2">
    <source>
        <dbReference type="ARBA" id="ARBA00023242"/>
    </source>
</evidence>
<reference evidence="6 7" key="1">
    <citation type="journal article" date="2020" name="ISME J.">
        <title>Uncovering the hidden diversity of litter-decomposition mechanisms in mushroom-forming fungi.</title>
        <authorList>
            <person name="Floudas D."/>
            <person name="Bentzer J."/>
            <person name="Ahren D."/>
            <person name="Johansson T."/>
            <person name="Persson P."/>
            <person name="Tunlid A."/>
        </authorList>
    </citation>
    <scope>NUCLEOTIDE SEQUENCE [LARGE SCALE GENOMIC DNA]</scope>
    <source>
        <strain evidence="6 7">CBS 406.79</strain>
    </source>
</reference>
<dbReference type="GO" id="GO:0006351">
    <property type="term" value="P:DNA-templated transcription"/>
    <property type="evidence" value="ECO:0007669"/>
    <property type="project" value="InterPro"/>
</dbReference>
<comment type="subcellular location">
    <subcellularLocation>
        <location evidence="1">Nucleus</location>
    </subcellularLocation>
</comment>
<keyword evidence="7" id="KW-1185">Reference proteome</keyword>
<dbReference type="AlphaFoldDB" id="A0A8H5I0H6"/>
<dbReference type="GO" id="GO:0003677">
    <property type="term" value="F:DNA binding"/>
    <property type="evidence" value="ECO:0007669"/>
    <property type="project" value="InterPro"/>
</dbReference>
<keyword evidence="2" id="KW-0539">Nucleus</keyword>
<feature type="region of interest" description="Disordered" evidence="4">
    <location>
        <begin position="38"/>
        <end position="70"/>
    </location>
</feature>
<dbReference type="OrthoDB" id="424974at2759"/>
<dbReference type="EMBL" id="JAACJN010000004">
    <property type="protein sequence ID" value="KAF5392896.1"/>
    <property type="molecule type" value="Genomic_DNA"/>
</dbReference>
<evidence type="ECO:0000256" key="1">
    <source>
        <dbReference type="ARBA" id="ARBA00004123"/>
    </source>
</evidence>
<organism evidence="6 7">
    <name type="scientific">Collybiopsis confluens</name>
    <dbReference type="NCBI Taxonomy" id="2823264"/>
    <lineage>
        <taxon>Eukaryota</taxon>
        <taxon>Fungi</taxon>
        <taxon>Dikarya</taxon>
        <taxon>Basidiomycota</taxon>
        <taxon>Agaricomycotina</taxon>
        <taxon>Agaricomycetes</taxon>
        <taxon>Agaricomycetidae</taxon>
        <taxon>Agaricales</taxon>
        <taxon>Marasmiineae</taxon>
        <taxon>Omphalotaceae</taxon>
        <taxon>Collybiopsis</taxon>
    </lineage>
</organism>
<feature type="coiled-coil region" evidence="3">
    <location>
        <begin position="124"/>
        <end position="151"/>
    </location>
</feature>
<protein>
    <recommendedName>
        <fullName evidence="5">Xylanolytic transcriptional activator regulatory domain-containing protein</fullName>
    </recommendedName>
</protein>
<feature type="domain" description="Xylanolytic transcriptional activator regulatory" evidence="5">
    <location>
        <begin position="393"/>
        <end position="466"/>
    </location>
</feature>
<evidence type="ECO:0000313" key="7">
    <source>
        <dbReference type="Proteomes" id="UP000518752"/>
    </source>
</evidence>
<name>A0A8H5I0H6_9AGAR</name>
<accession>A0A8H5I0H6</accession>
<comment type="caution">
    <text evidence="6">The sequence shown here is derived from an EMBL/GenBank/DDBJ whole genome shotgun (WGS) entry which is preliminary data.</text>
</comment>
<feature type="compositionally biased region" description="Polar residues" evidence="4">
    <location>
        <begin position="52"/>
        <end position="65"/>
    </location>
</feature>
<evidence type="ECO:0000259" key="5">
    <source>
        <dbReference type="SMART" id="SM00906"/>
    </source>
</evidence>
<dbReference type="InterPro" id="IPR007219">
    <property type="entry name" value="XnlR_reg_dom"/>
</dbReference>
<dbReference type="GO" id="GO:0008270">
    <property type="term" value="F:zinc ion binding"/>
    <property type="evidence" value="ECO:0007669"/>
    <property type="project" value="InterPro"/>
</dbReference>
<dbReference type="PANTHER" id="PTHR31001:SF56">
    <property type="entry name" value="ZN(2)-C6 FUNGAL-TYPE DOMAIN-CONTAINING PROTEIN"/>
    <property type="match status" value="1"/>
</dbReference>
<dbReference type="SMART" id="SM00906">
    <property type="entry name" value="Fungal_trans"/>
    <property type="match status" value="1"/>
</dbReference>
<dbReference type="InterPro" id="IPR050613">
    <property type="entry name" value="Sec_Metabolite_Reg"/>
</dbReference>
<gene>
    <name evidence="6" type="ORF">D9757_000804</name>
</gene>
<keyword evidence="3" id="KW-0175">Coiled coil</keyword>